<dbReference type="InterPro" id="IPR013825">
    <property type="entry name" value="Topo_IA_cen_sub2"/>
</dbReference>
<dbReference type="InterPro" id="IPR000380">
    <property type="entry name" value="Topo_IA"/>
</dbReference>
<dbReference type="CDD" id="cd03363">
    <property type="entry name" value="TOPRIM_TopoIA_TopoI"/>
    <property type="match status" value="1"/>
</dbReference>
<evidence type="ECO:0000256" key="8">
    <source>
        <dbReference type="ARBA" id="ARBA00023125"/>
    </source>
</evidence>
<comment type="similarity">
    <text evidence="2 10">Belongs to the type IA topoisomerase family.</text>
</comment>
<evidence type="ECO:0000256" key="5">
    <source>
        <dbReference type="ARBA" id="ARBA00022833"/>
    </source>
</evidence>
<dbReference type="InterPro" id="IPR006171">
    <property type="entry name" value="TOPRIM_dom"/>
</dbReference>
<keyword evidence="9 10" id="KW-0413">Isomerase</keyword>
<dbReference type="PROSITE" id="PS50880">
    <property type="entry name" value="TOPRIM"/>
    <property type="match status" value="1"/>
</dbReference>
<dbReference type="InterPro" id="IPR003602">
    <property type="entry name" value="Topo_IA_DNA-bd_dom"/>
</dbReference>
<keyword evidence="6" id="KW-0460">Magnesium</keyword>
<dbReference type="GO" id="GO:0003917">
    <property type="term" value="F:DNA topoisomerase type I (single strand cut, ATP-independent) activity"/>
    <property type="evidence" value="ECO:0007669"/>
    <property type="project" value="UniProtKB-UniRule"/>
</dbReference>
<comment type="caution">
    <text evidence="13">The sequence shown here is derived from an EMBL/GenBank/DDBJ whole genome shotgun (WGS) entry which is preliminary data.</text>
</comment>
<keyword evidence="5" id="KW-0862">Zinc</keyword>
<dbReference type="Pfam" id="PF01131">
    <property type="entry name" value="Topoisom_bac"/>
    <property type="match status" value="1"/>
</dbReference>
<dbReference type="InterPro" id="IPR023405">
    <property type="entry name" value="Topo_IA_core_domain"/>
</dbReference>
<feature type="domain" description="Toprim" evidence="11">
    <location>
        <begin position="1"/>
        <end position="109"/>
    </location>
</feature>
<dbReference type="Gene3D" id="1.10.290.10">
    <property type="entry name" value="Topoisomerase I, domain 4"/>
    <property type="match status" value="1"/>
</dbReference>
<dbReference type="InterPro" id="IPR013826">
    <property type="entry name" value="Topo_IA_cen_sub3"/>
</dbReference>
<dbReference type="Gene3D" id="2.70.20.10">
    <property type="entry name" value="Topoisomerase I, domain 3"/>
    <property type="match status" value="1"/>
</dbReference>
<dbReference type="CDD" id="cd00186">
    <property type="entry name" value="TOP1Ac"/>
    <property type="match status" value="1"/>
</dbReference>
<dbReference type="GO" id="GO:0006265">
    <property type="term" value="P:DNA topological change"/>
    <property type="evidence" value="ECO:0007669"/>
    <property type="project" value="UniProtKB-UniRule"/>
</dbReference>
<feature type="site" description="Interaction with DNA" evidence="10">
    <location>
        <position position="136"/>
    </location>
</feature>
<feature type="domain" description="Topo IA-type catalytic" evidence="12">
    <location>
        <begin position="125"/>
        <end position="553"/>
    </location>
</feature>
<dbReference type="PROSITE" id="PS00396">
    <property type="entry name" value="TOPO_IA_1"/>
    <property type="match status" value="1"/>
</dbReference>
<dbReference type="PANTHER" id="PTHR42785:SF1">
    <property type="entry name" value="DNA TOPOISOMERASE"/>
    <property type="match status" value="1"/>
</dbReference>
<evidence type="ECO:0000256" key="3">
    <source>
        <dbReference type="ARBA" id="ARBA00022723"/>
    </source>
</evidence>
<dbReference type="EMBL" id="PFAP01000011">
    <property type="protein sequence ID" value="PIR94276.1"/>
    <property type="molecule type" value="Genomic_DNA"/>
</dbReference>
<evidence type="ECO:0000256" key="9">
    <source>
        <dbReference type="ARBA" id="ARBA00023235"/>
    </source>
</evidence>
<feature type="site" description="Interaction with DNA" evidence="10">
    <location>
        <position position="135"/>
    </location>
</feature>
<dbReference type="SMART" id="SM00436">
    <property type="entry name" value="TOP1Bc"/>
    <property type="match status" value="1"/>
</dbReference>
<evidence type="ECO:0000256" key="1">
    <source>
        <dbReference type="ARBA" id="ARBA00000213"/>
    </source>
</evidence>
<comment type="caution">
    <text evidence="10">Lacks conserved residue(s) required for the propagation of feature annotation.</text>
</comment>
<dbReference type="Gene3D" id="1.10.460.10">
    <property type="entry name" value="Topoisomerase I, domain 2"/>
    <property type="match status" value="1"/>
</dbReference>
<comment type="function">
    <text evidence="10">Releases the supercoiling and torsional tension of DNA, which is introduced during the DNA replication and transcription, by transiently cleaving and rejoining one strand of the DNA duplex. Introduces a single-strand break via transesterification at a target site in duplex DNA. The scissile phosphodiester is attacked by the catalytic tyrosine of the enzyme, resulting in the formation of a DNA-(5'-phosphotyrosyl)-enzyme intermediate and the expulsion of a 3'-OH DNA strand. The free DNA strand then undergoes passage around the unbroken strand, thus removing DNA supercoils. Finally, in the religation step, the DNA 3'-OH attacks the covalent intermediate to expel the active-site tyrosine and restore the DNA phosphodiester backbone.</text>
</comment>
<dbReference type="SUPFAM" id="SSF57783">
    <property type="entry name" value="Zinc beta-ribbon"/>
    <property type="match status" value="2"/>
</dbReference>
<feature type="site" description="Interaction with DNA" evidence="10">
    <location>
        <position position="139"/>
    </location>
</feature>
<protein>
    <recommendedName>
        <fullName evidence="10">DNA topoisomerase 1</fullName>
        <ecNumber evidence="10">5.6.2.1</ecNumber>
    </recommendedName>
    <alternativeName>
        <fullName evidence="10">DNA topoisomerase I</fullName>
    </alternativeName>
</protein>
<feature type="active site" description="O-(5'-phospho-DNA)-tyrosine intermediate" evidence="10">
    <location>
        <position position="296"/>
    </location>
</feature>
<dbReference type="InterPro" id="IPR028612">
    <property type="entry name" value="Topoisom_1_IA"/>
</dbReference>
<dbReference type="Gene3D" id="3.40.50.140">
    <property type="match status" value="1"/>
</dbReference>
<dbReference type="InterPro" id="IPR034149">
    <property type="entry name" value="TOPRIM_TopoI"/>
</dbReference>
<sequence length="738" mass="84109">MHLVIVESPTKAKTISKFLPKDYKVESSYGHVRDLPPKELGIDVDKDFKPKYAVIEKAKKQVKKLKDLSEKADNVILATDEDREGEAISWHLKYLLKPKKYQRITFHEITKSAIEHALENPRAIDENLVDAQQARRVLDRLVGFKLSPFLWNKVARGLSAGRVQSVTVRLIVEKEREREAFKQDEYWTIEGIFDKEKQEFPGKLNAIGAKTLKKLDIKDKESADKILEELKDKSYKITKVEKKETKKNPPTPLTTSTMQQAANNKLHMSAKQAMMVAQQLYEGIKIGSESIGLITYMRTDSQNLSEIFLQSTHDYLKTTLGPEYIPAKPVRYKSKSKGAQEAHEAIRPTDPAQTPESIRQYLDDKQFKLYNLIWSRTLATQMTAAKLDATIIDINDESDKYTFRANGQTIKFDGFLRIYKEVTKEALLPELNEGDTLGSKEIKGEQHFTQPPARYTEATLVKALEEYGIGRPSTYAPTIATVQDRGYVEKEAKALKPTEMGTLVTDILVEHFADIVDYDFTADIEKKFDLIEEGKQEWQPIIKNFYEPFIDNLQKKTKELTKKDLTEETTDEKCEKCQAPMVIKTGRFGKFIACSNYPECKNTKNINAETGEIEDKPELKTLDEKCPDCKAALVEKVGRFGPFIGCSNYPDCKYIKKQKQGTGVNCPKCETGEIETKRTRAGKIFYGCDKYPKCDFALWQKPTGEKCQTCEALITETIKGDKKCSNKDCQTNSKTKKK</sequence>
<evidence type="ECO:0000256" key="2">
    <source>
        <dbReference type="ARBA" id="ARBA00009446"/>
    </source>
</evidence>
<feature type="site" description="Interaction with DNA" evidence="10">
    <location>
        <position position="298"/>
    </location>
</feature>
<evidence type="ECO:0000313" key="14">
    <source>
        <dbReference type="Proteomes" id="UP000229901"/>
    </source>
</evidence>
<keyword evidence="4" id="KW-0863">Zinc-finger</keyword>
<dbReference type="InterPro" id="IPR003601">
    <property type="entry name" value="Topo_IA_2"/>
</dbReference>
<evidence type="ECO:0000256" key="6">
    <source>
        <dbReference type="ARBA" id="ARBA00022842"/>
    </source>
</evidence>
<comment type="catalytic activity">
    <reaction evidence="1 10">
        <text>ATP-independent breakage of single-stranded DNA, followed by passage and rejoining.</text>
        <dbReference type="EC" id="5.6.2.1"/>
    </reaction>
</comment>
<dbReference type="InterPro" id="IPR013824">
    <property type="entry name" value="Topo_IA_cen_sub1"/>
</dbReference>
<comment type="subunit">
    <text evidence="10">Monomer.</text>
</comment>
<dbReference type="GO" id="GO:0003677">
    <property type="term" value="F:DNA binding"/>
    <property type="evidence" value="ECO:0007669"/>
    <property type="project" value="UniProtKB-KW"/>
</dbReference>
<feature type="site" description="Interaction with DNA" evidence="10">
    <location>
        <position position="485"/>
    </location>
</feature>
<dbReference type="InterPro" id="IPR013497">
    <property type="entry name" value="Topo_IA_cen"/>
</dbReference>
<dbReference type="GO" id="GO:0005694">
    <property type="term" value="C:chromosome"/>
    <property type="evidence" value="ECO:0007669"/>
    <property type="project" value="InterPro"/>
</dbReference>
<evidence type="ECO:0000259" key="11">
    <source>
        <dbReference type="PROSITE" id="PS50880"/>
    </source>
</evidence>
<feature type="region of interest" description="Interaction with DNA" evidence="10">
    <location>
        <begin position="159"/>
        <end position="164"/>
    </location>
</feature>
<evidence type="ECO:0000256" key="4">
    <source>
        <dbReference type="ARBA" id="ARBA00022771"/>
    </source>
</evidence>
<proteinExistence type="inferred from homology"/>
<dbReference type="AlphaFoldDB" id="A0A2H0V5A3"/>
<feature type="site" description="Interaction with DNA" evidence="10">
    <location>
        <position position="31"/>
    </location>
</feature>
<dbReference type="PRINTS" id="PR00417">
    <property type="entry name" value="PRTPISMRASEI"/>
</dbReference>
<dbReference type="Pfam" id="PF01751">
    <property type="entry name" value="Toprim"/>
    <property type="match status" value="1"/>
</dbReference>
<keyword evidence="8 10" id="KW-0238">DNA-binding</keyword>
<dbReference type="EC" id="5.6.2.1" evidence="10"/>
<accession>A0A2H0V5A3</accession>
<dbReference type="GO" id="GO:0008270">
    <property type="term" value="F:zinc ion binding"/>
    <property type="evidence" value="ECO:0007669"/>
    <property type="project" value="UniProtKB-KW"/>
</dbReference>
<dbReference type="InterPro" id="IPR023406">
    <property type="entry name" value="Topo_IA_AS"/>
</dbReference>
<organism evidence="13 14">
    <name type="scientific">Candidatus Falkowbacteria bacterium CG10_big_fil_rev_8_21_14_0_10_39_11</name>
    <dbReference type="NCBI Taxonomy" id="1974565"/>
    <lineage>
        <taxon>Bacteria</taxon>
        <taxon>Candidatus Falkowiibacteriota</taxon>
    </lineage>
</organism>
<evidence type="ECO:0000256" key="7">
    <source>
        <dbReference type="ARBA" id="ARBA00023029"/>
    </source>
</evidence>
<gene>
    <name evidence="10" type="primary">topA</name>
    <name evidence="13" type="ORF">COT97_02175</name>
</gene>
<dbReference type="InterPro" id="IPR005733">
    <property type="entry name" value="TopoI_bac-type"/>
</dbReference>
<feature type="site" description="Interaction with DNA" evidence="10">
    <location>
        <position position="151"/>
    </location>
</feature>
<name>A0A2H0V5A3_9BACT</name>
<dbReference type="SMART" id="SM00493">
    <property type="entry name" value="TOPRIM"/>
    <property type="match status" value="1"/>
</dbReference>
<dbReference type="Proteomes" id="UP000229901">
    <property type="component" value="Unassembled WGS sequence"/>
</dbReference>
<dbReference type="Pfam" id="PF01396">
    <property type="entry name" value="Zn_ribbon_Top1"/>
    <property type="match status" value="3"/>
</dbReference>
<dbReference type="Gene3D" id="3.30.65.10">
    <property type="entry name" value="Bacterial Topoisomerase I, domain 1"/>
    <property type="match status" value="2"/>
</dbReference>
<dbReference type="InterPro" id="IPR013498">
    <property type="entry name" value="Topo_IA_Znf"/>
</dbReference>
<evidence type="ECO:0000256" key="10">
    <source>
        <dbReference type="HAMAP-Rule" id="MF_00952"/>
    </source>
</evidence>
<dbReference type="SUPFAM" id="SSF56712">
    <property type="entry name" value="Prokaryotic type I DNA topoisomerase"/>
    <property type="match status" value="1"/>
</dbReference>
<keyword evidence="7 10" id="KW-0799">Topoisomerase</keyword>
<evidence type="ECO:0000313" key="13">
    <source>
        <dbReference type="EMBL" id="PIR94276.1"/>
    </source>
</evidence>
<reference evidence="14" key="1">
    <citation type="submission" date="2017-09" db="EMBL/GenBank/DDBJ databases">
        <title>Depth-based differentiation of microbial function through sediment-hosted aquifers and enrichment of novel symbionts in the deep terrestrial subsurface.</title>
        <authorList>
            <person name="Probst A.J."/>
            <person name="Ladd B."/>
            <person name="Jarett J.K."/>
            <person name="Geller-Mcgrath D.E."/>
            <person name="Sieber C.M.K."/>
            <person name="Emerson J.B."/>
            <person name="Anantharaman K."/>
            <person name="Thomas B.C."/>
            <person name="Malmstrom R."/>
            <person name="Stieglmeier M."/>
            <person name="Klingl A."/>
            <person name="Woyke T."/>
            <person name="Ryan C.M."/>
            <person name="Banfield J.F."/>
        </authorList>
    </citation>
    <scope>NUCLEOTIDE SEQUENCE [LARGE SCALE GENOMIC DNA]</scope>
</reference>
<evidence type="ECO:0000259" key="12">
    <source>
        <dbReference type="PROSITE" id="PS52039"/>
    </source>
</evidence>
<keyword evidence="3" id="KW-0479">Metal-binding</keyword>
<dbReference type="PROSITE" id="PS52039">
    <property type="entry name" value="TOPO_IA_2"/>
    <property type="match status" value="1"/>
</dbReference>
<dbReference type="NCBIfam" id="TIGR01051">
    <property type="entry name" value="topA_bact"/>
    <property type="match status" value="1"/>
</dbReference>
<dbReference type="PANTHER" id="PTHR42785">
    <property type="entry name" value="DNA TOPOISOMERASE, TYPE IA, CORE"/>
    <property type="match status" value="1"/>
</dbReference>
<dbReference type="HAMAP" id="MF_00952">
    <property type="entry name" value="Topoisom_1_prok"/>
    <property type="match status" value="1"/>
</dbReference>
<dbReference type="SMART" id="SM00437">
    <property type="entry name" value="TOP1Ac"/>
    <property type="match status" value="1"/>
</dbReference>